<accession>A0ABR3SPW9</accession>
<gene>
    <name evidence="2" type="ORF">SLS56_006738</name>
</gene>
<evidence type="ECO:0000256" key="1">
    <source>
        <dbReference type="SAM" id="SignalP"/>
    </source>
</evidence>
<reference evidence="2 3" key="1">
    <citation type="submission" date="2024-02" db="EMBL/GenBank/DDBJ databases">
        <title>De novo assembly and annotation of 12 fungi associated with fruit tree decline syndrome in Ontario, Canada.</title>
        <authorList>
            <person name="Sulman M."/>
            <person name="Ellouze W."/>
            <person name="Ilyukhin E."/>
        </authorList>
    </citation>
    <scope>NUCLEOTIDE SEQUENCE [LARGE SCALE GENOMIC DNA]</scope>
    <source>
        <strain evidence="2 3">M1-105</strain>
    </source>
</reference>
<feature type="chain" id="PRO_5047208164" evidence="1">
    <location>
        <begin position="19"/>
        <end position="127"/>
    </location>
</feature>
<organism evidence="2 3">
    <name type="scientific">Neofusicoccum ribis</name>
    <dbReference type="NCBI Taxonomy" id="45134"/>
    <lineage>
        <taxon>Eukaryota</taxon>
        <taxon>Fungi</taxon>
        <taxon>Dikarya</taxon>
        <taxon>Ascomycota</taxon>
        <taxon>Pezizomycotina</taxon>
        <taxon>Dothideomycetes</taxon>
        <taxon>Dothideomycetes incertae sedis</taxon>
        <taxon>Botryosphaeriales</taxon>
        <taxon>Botryosphaeriaceae</taxon>
        <taxon>Neofusicoccum</taxon>
    </lineage>
</organism>
<keyword evidence="1" id="KW-0732">Signal</keyword>
<sequence length="127" mass="13649">MHASMILSACLLAFGALASPLPDNTTEVAEHLFRRSNTCITDGGAVRGWRINVDNDAAYNKQCGGGCLDNIRGRCGVVTSWACGRDDAGTATYHFYTTSGCTPYDMTQALHACTKMTIDCSKVNYIV</sequence>
<evidence type="ECO:0000313" key="2">
    <source>
        <dbReference type="EMBL" id="KAL1626745.1"/>
    </source>
</evidence>
<comment type="caution">
    <text evidence="2">The sequence shown here is derived from an EMBL/GenBank/DDBJ whole genome shotgun (WGS) entry which is preliminary data.</text>
</comment>
<keyword evidence="3" id="KW-1185">Reference proteome</keyword>
<feature type="signal peptide" evidence="1">
    <location>
        <begin position="1"/>
        <end position="18"/>
    </location>
</feature>
<protein>
    <submittedName>
        <fullName evidence="2">Uncharacterized protein</fullName>
    </submittedName>
</protein>
<proteinExistence type="predicted"/>
<name>A0ABR3SPW9_9PEZI</name>
<dbReference type="EMBL" id="JAJVDC020000080">
    <property type="protein sequence ID" value="KAL1626745.1"/>
    <property type="molecule type" value="Genomic_DNA"/>
</dbReference>
<evidence type="ECO:0000313" key="3">
    <source>
        <dbReference type="Proteomes" id="UP001521116"/>
    </source>
</evidence>
<dbReference type="Proteomes" id="UP001521116">
    <property type="component" value="Unassembled WGS sequence"/>
</dbReference>